<name>A0A3E3E0H2_9FIRM</name>
<dbReference type="PANTHER" id="PTHR31126">
    <property type="entry name" value="TYROSINE-PROTEIN PHOSPHATASE"/>
    <property type="match status" value="1"/>
</dbReference>
<dbReference type="InterPro" id="IPR029021">
    <property type="entry name" value="Prot-tyrosine_phosphatase-like"/>
</dbReference>
<protein>
    <submittedName>
        <fullName evidence="2">Tyrosine-protein phosphatase</fullName>
    </submittedName>
</protein>
<dbReference type="InterPro" id="IPR016130">
    <property type="entry name" value="Tyr_Pase_AS"/>
</dbReference>
<dbReference type="PANTHER" id="PTHR31126:SF1">
    <property type="entry name" value="TYROSINE SPECIFIC PROTEIN PHOSPHATASES DOMAIN-CONTAINING PROTEIN"/>
    <property type="match status" value="1"/>
</dbReference>
<dbReference type="RefSeq" id="WP_117531169.1">
    <property type="nucleotide sequence ID" value="NZ_QUSM01000002.1"/>
</dbReference>
<proteinExistence type="inferred from homology"/>
<evidence type="ECO:0000313" key="3">
    <source>
        <dbReference type="Proteomes" id="UP000261212"/>
    </source>
</evidence>
<comment type="caution">
    <text evidence="2">The sequence shown here is derived from an EMBL/GenBank/DDBJ whole genome shotgun (WGS) entry which is preliminary data.</text>
</comment>
<dbReference type="PROSITE" id="PS00383">
    <property type="entry name" value="TYR_PHOSPHATASE_1"/>
    <property type="match status" value="1"/>
</dbReference>
<sequence>MDLNRINFSGELPLEGTNNVRDLGGYYCNMNNPSITKYHKFIRSAGLTYITNKDIDILLSYGVKDVLDLRSSEEAELQPNKLKDVEGINYYNIPLSIVDMVADITKEDKNFNMPEGYIKRIEHKEIIKGIIEYIADNLNGGFLFHCTAGKDRTGLVASILLGLCNVSRGDIKANYEVSHTYMRENNDFMKAYEMGKSKVFLSKARYMECVYDYIINTYGSYKDYLIDCGIKETDLNKIINYFTEVI</sequence>
<dbReference type="Pfam" id="PF13350">
    <property type="entry name" value="Y_phosphatase3"/>
    <property type="match status" value="1"/>
</dbReference>
<dbReference type="Gene3D" id="3.90.190.10">
    <property type="entry name" value="Protein tyrosine phosphatase superfamily"/>
    <property type="match status" value="1"/>
</dbReference>
<accession>A0A3E3E0H2</accession>
<dbReference type="Proteomes" id="UP000261212">
    <property type="component" value="Unassembled WGS sequence"/>
</dbReference>
<dbReference type="SUPFAM" id="SSF52799">
    <property type="entry name" value="(Phosphotyrosine protein) phosphatases II"/>
    <property type="match status" value="1"/>
</dbReference>
<evidence type="ECO:0000313" key="2">
    <source>
        <dbReference type="EMBL" id="RGD75051.1"/>
    </source>
</evidence>
<gene>
    <name evidence="2" type="ORF">DW687_01640</name>
</gene>
<dbReference type="EMBL" id="QUSM01000002">
    <property type="protein sequence ID" value="RGD75051.1"/>
    <property type="molecule type" value="Genomic_DNA"/>
</dbReference>
<organism evidence="2 3">
    <name type="scientific">Anaerofustis stercorihominis</name>
    <dbReference type="NCBI Taxonomy" id="214853"/>
    <lineage>
        <taxon>Bacteria</taxon>
        <taxon>Bacillati</taxon>
        <taxon>Bacillota</taxon>
        <taxon>Clostridia</taxon>
        <taxon>Eubacteriales</taxon>
        <taxon>Eubacteriaceae</taxon>
        <taxon>Anaerofustis</taxon>
    </lineage>
</organism>
<comment type="similarity">
    <text evidence="1">Belongs to the protein-tyrosine phosphatase family.</text>
</comment>
<dbReference type="InterPro" id="IPR026893">
    <property type="entry name" value="Tyr/Ser_Pase_IphP-type"/>
</dbReference>
<dbReference type="AlphaFoldDB" id="A0A3E3E0H2"/>
<reference evidence="2 3" key="1">
    <citation type="submission" date="2018-08" db="EMBL/GenBank/DDBJ databases">
        <title>A genome reference for cultivated species of the human gut microbiota.</title>
        <authorList>
            <person name="Zou Y."/>
            <person name="Xue W."/>
            <person name="Luo G."/>
        </authorList>
    </citation>
    <scope>NUCLEOTIDE SEQUENCE [LARGE SCALE GENOMIC DNA]</scope>
    <source>
        <strain evidence="2 3">AM25-6</strain>
    </source>
</reference>
<dbReference type="GO" id="GO:0004721">
    <property type="term" value="F:phosphoprotein phosphatase activity"/>
    <property type="evidence" value="ECO:0007669"/>
    <property type="project" value="InterPro"/>
</dbReference>
<evidence type="ECO:0000256" key="1">
    <source>
        <dbReference type="ARBA" id="ARBA00009580"/>
    </source>
</evidence>